<keyword evidence="2" id="KW-0804">Transcription</keyword>
<evidence type="ECO:0000256" key="1">
    <source>
        <dbReference type="ARBA" id="ARBA00023015"/>
    </source>
</evidence>
<feature type="domain" description="Bacterial transcriptional activator" evidence="3">
    <location>
        <begin position="103"/>
        <end position="241"/>
    </location>
</feature>
<name>A0ABP9VF83_9DEIO</name>
<gene>
    <name evidence="4" type="ORF">Dxin01_02985</name>
</gene>
<dbReference type="SUPFAM" id="SSF48452">
    <property type="entry name" value="TPR-like"/>
    <property type="match status" value="2"/>
</dbReference>
<evidence type="ECO:0000256" key="2">
    <source>
        <dbReference type="ARBA" id="ARBA00023163"/>
    </source>
</evidence>
<keyword evidence="5" id="KW-1185">Reference proteome</keyword>
<evidence type="ECO:0000313" key="5">
    <source>
        <dbReference type="Proteomes" id="UP001458946"/>
    </source>
</evidence>
<organism evidence="4 5">
    <name type="scientific">Deinococcus xinjiangensis</name>
    <dbReference type="NCBI Taxonomy" id="457454"/>
    <lineage>
        <taxon>Bacteria</taxon>
        <taxon>Thermotogati</taxon>
        <taxon>Deinococcota</taxon>
        <taxon>Deinococci</taxon>
        <taxon>Deinococcales</taxon>
        <taxon>Deinococcaceae</taxon>
        <taxon>Deinococcus</taxon>
    </lineage>
</organism>
<dbReference type="InterPro" id="IPR027417">
    <property type="entry name" value="P-loop_NTPase"/>
</dbReference>
<dbReference type="RefSeq" id="WP_353543203.1">
    <property type="nucleotide sequence ID" value="NZ_BAABRN010000042.1"/>
</dbReference>
<evidence type="ECO:0000313" key="4">
    <source>
        <dbReference type="EMBL" id="GAA5503230.1"/>
    </source>
</evidence>
<dbReference type="Pfam" id="PF13424">
    <property type="entry name" value="TPR_12"/>
    <property type="match status" value="1"/>
</dbReference>
<evidence type="ECO:0000259" key="3">
    <source>
        <dbReference type="SMART" id="SM01043"/>
    </source>
</evidence>
<dbReference type="Gene3D" id="3.40.50.300">
    <property type="entry name" value="P-loop containing nucleotide triphosphate hydrolases"/>
    <property type="match status" value="1"/>
</dbReference>
<sequence>MASPSSPAQTPPTSPALPLKLNLLGEISATWQGERLAVSAPRMLGLLAYLHLHGPTPRSELLEVFWPRQGAQAVRQALYTLRSLAGAEQWLSHGAEVSLRAQSDVTDLRAELGAGKAEALTSLVRAGPLLGSLNVQGAPAFAEWLEEQRLELQTELLAGLRRRAQELSAAQNYPAARECLNLRLNLDPLDESTYRDLMRLEHGSGHYAEALEVFERLRQTLRIEVGVEPEPATLALLQELEGHDISGQNRARLLGATDLAGLELDPLFGRETEQEQLALTLQKKGRALVQGMAGMGKTRLAWAELERHLGRGQAAQEQTAQGQRAQSQTAQRQTALWLELGADPPEVLRPALGEGLGLRGELTRADLHRALRQHGVSLIVLDNAANTYALGRLLEDLPAELPVLVTSRLRLPRLPTLSLHRLSRADSLALMGGAHVPPADPNLDALCAVLGDHPYALRLAAITLQRSGQSAGELLQALQDAPHTLGEDRSIKALLQQSLSGLDAESYEAYLGLGSLFTPQATPELLALALRRSPDQTEQALYNLTAHGLTIREAKEGRDQISYRMHELTWQDAKAHAALQAKTVMNAVRDYARSYTASPEHLYAELPNLIGAAQQAAKAAPDVLVGIMAGWVGKGYITARGFPVGYMDLLGQAAAQTAGVGRWEQASLLQAKIADIQHSLLRDFEQAIGSYLQAADSAKRAGQLAQEAHTTALAGALQAMSHLPAASATLAQAHALAQQSGDTLCLCRVLQQQGIWQAMQKRFEDAYALLSEARRRLLPLLSGSAGLDTENFDDVQAFYGTLIGNLGQASLRLGHYPEALALKRESLALAEERGELFRVARSQADIGEILLLLERPEEARPLVEAALKLFQEIGATGQETEMRQLLEKLPPLA</sequence>
<dbReference type="Proteomes" id="UP001458946">
    <property type="component" value="Unassembled WGS sequence"/>
</dbReference>
<comment type="caution">
    <text evidence="4">The sequence shown here is derived from an EMBL/GenBank/DDBJ whole genome shotgun (WGS) entry which is preliminary data.</text>
</comment>
<accession>A0ABP9VF83</accession>
<keyword evidence="1" id="KW-0805">Transcription regulation</keyword>
<dbReference type="PANTHER" id="PTHR35807">
    <property type="entry name" value="TRANSCRIPTIONAL REGULATOR REDD-RELATED"/>
    <property type="match status" value="1"/>
</dbReference>
<dbReference type="SUPFAM" id="SSF52540">
    <property type="entry name" value="P-loop containing nucleoside triphosphate hydrolases"/>
    <property type="match status" value="1"/>
</dbReference>
<dbReference type="PANTHER" id="PTHR35807:SF1">
    <property type="entry name" value="TRANSCRIPTIONAL REGULATOR REDD"/>
    <property type="match status" value="1"/>
</dbReference>
<dbReference type="SMART" id="SM01043">
    <property type="entry name" value="BTAD"/>
    <property type="match status" value="1"/>
</dbReference>
<dbReference type="Pfam" id="PF03704">
    <property type="entry name" value="BTAD"/>
    <property type="match status" value="1"/>
</dbReference>
<dbReference type="InterPro" id="IPR051677">
    <property type="entry name" value="AfsR-DnrI-RedD_regulator"/>
</dbReference>
<reference evidence="4 5" key="1">
    <citation type="submission" date="2024-02" db="EMBL/GenBank/DDBJ databases">
        <title>Deinococcus xinjiangensis NBRC 107630.</title>
        <authorList>
            <person name="Ichikawa N."/>
            <person name="Katano-Makiyama Y."/>
            <person name="Hidaka K."/>
        </authorList>
    </citation>
    <scope>NUCLEOTIDE SEQUENCE [LARGE SCALE GENOMIC DNA]</scope>
    <source>
        <strain evidence="4 5">NBRC 107630</strain>
    </source>
</reference>
<protein>
    <recommendedName>
        <fullName evidence="3">Bacterial transcriptional activator domain-containing protein</fullName>
    </recommendedName>
</protein>
<dbReference type="EMBL" id="BAABRN010000042">
    <property type="protein sequence ID" value="GAA5503230.1"/>
    <property type="molecule type" value="Genomic_DNA"/>
</dbReference>
<dbReference type="InterPro" id="IPR005158">
    <property type="entry name" value="BTAD"/>
</dbReference>
<proteinExistence type="predicted"/>
<dbReference type="SMART" id="SM00028">
    <property type="entry name" value="TPR"/>
    <property type="match status" value="3"/>
</dbReference>
<dbReference type="InterPro" id="IPR011990">
    <property type="entry name" value="TPR-like_helical_dom_sf"/>
</dbReference>
<dbReference type="Gene3D" id="1.25.40.10">
    <property type="entry name" value="Tetratricopeptide repeat domain"/>
    <property type="match status" value="3"/>
</dbReference>
<dbReference type="InterPro" id="IPR019734">
    <property type="entry name" value="TPR_rpt"/>
</dbReference>